<keyword evidence="2" id="KW-1185">Reference proteome</keyword>
<dbReference type="Proteomes" id="UP001066276">
    <property type="component" value="Chromosome 7"/>
</dbReference>
<sequence length="91" mass="9932">MAATATSSSSGGELIERNIGHVLRARTRNLNQRAAMRALTPMKKFPARLRVITPVAVQFFLIPQGLGHRRNASLDRALGETMHNPGGEEGR</sequence>
<dbReference type="EMBL" id="JANPWB010000011">
    <property type="protein sequence ID" value="KAJ1124712.1"/>
    <property type="molecule type" value="Genomic_DNA"/>
</dbReference>
<reference evidence="1" key="1">
    <citation type="journal article" date="2022" name="bioRxiv">
        <title>Sequencing and chromosome-scale assembly of the giantPleurodeles waltlgenome.</title>
        <authorList>
            <person name="Brown T."/>
            <person name="Elewa A."/>
            <person name="Iarovenko S."/>
            <person name="Subramanian E."/>
            <person name="Araus A.J."/>
            <person name="Petzold A."/>
            <person name="Susuki M."/>
            <person name="Suzuki K.-i.T."/>
            <person name="Hayashi T."/>
            <person name="Toyoda A."/>
            <person name="Oliveira C."/>
            <person name="Osipova E."/>
            <person name="Leigh N.D."/>
            <person name="Simon A."/>
            <person name="Yun M.H."/>
        </authorList>
    </citation>
    <scope>NUCLEOTIDE SEQUENCE</scope>
    <source>
        <strain evidence="1">20211129_DDA</strain>
        <tissue evidence="1">Liver</tissue>
    </source>
</reference>
<organism evidence="1 2">
    <name type="scientific">Pleurodeles waltl</name>
    <name type="common">Iberian ribbed newt</name>
    <dbReference type="NCBI Taxonomy" id="8319"/>
    <lineage>
        <taxon>Eukaryota</taxon>
        <taxon>Metazoa</taxon>
        <taxon>Chordata</taxon>
        <taxon>Craniata</taxon>
        <taxon>Vertebrata</taxon>
        <taxon>Euteleostomi</taxon>
        <taxon>Amphibia</taxon>
        <taxon>Batrachia</taxon>
        <taxon>Caudata</taxon>
        <taxon>Salamandroidea</taxon>
        <taxon>Salamandridae</taxon>
        <taxon>Pleurodelinae</taxon>
        <taxon>Pleurodeles</taxon>
    </lineage>
</organism>
<name>A0AAV7PBX3_PLEWA</name>
<gene>
    <name evidence="1" type="ORF">NDU88_003161</name>
</gene>
<evidence type="ECO:0000313" key="2">
    <source>
        <dbReference type="Proteomes" id="UP001066276"/>
    </source>
</evidence>
<dbReference type="AlphaFoldDB" id="A0AAV7PBX3"/>
<evidence type="ECO:0000313" key="1">
    <source>
        <dbReference type="EMBL" id="KAJ1124712.1"/>
    </source>
</evidence>
<accession>A0AAV7PBX3</accession>
<protein>
    <submittedName>
        <fullName evidence="1">Uncharacterized protein</fullName>
    </submittedName>
</protein>
<comment type="caution">
    <text evidence="1">The sequence shown here is derived from an EMBL/GenBank/DDBJ whole genome shotgun (WGS) entry which is preliminary data.</text>
</comment>
<proteinExistence type="predicted"/>